<protein>
    <submittedName>
        <fullName evidence="8">Sigma-70 family RNA polymerase sigma factor</fullName>
    </submittedName>
</protein>
<feature type="domain" description="RNA polymerase sigma-70 region 2" evidence="6">
    <location>
        <begin position="52"/>
        <end position="119"/>
    </location>
</feature>
<evidence type="ECO:0000256" key="1">
    <source>
        <dbReference type="ARBA" id="ARBA00010641"/>
    </source>
</evidence>
<dbReference type="RefSeq" id="WP_150075595.1">
    <property type="nucleotide sequence ID" value="NZ_VWOX01000003.1"/>
</dbReference>
<accession>A0A5M6DJ74</accession>
<reference evidence="8 9" key="1">
    <citation type="submission" date="2019-08" db="EMBL/GenBank/DDBJ databases">
        <authorList>
            <person name="Dhanesh K."/>
            <person name="Kumar G."/>
            <person name="Sasikala C."/>
            <person name="Venkata Ramana C."/>
        </authorList>
    </citation>
    <scope>NUCLEOTIDE SEQUENCE [LARGE SCALE GENOMIC DNA]</scope>
    <source>
        <strain evidence="8 9">JC645</strain>
    </source>
</reference>
<dbReference type="InterPro" id="IPR013249">
    <property type="entry name" value="RNA_pol_sigma70_r4_t2"/>
</dbReference>
<evidence type="ECO:0000256" key="5">
    <source>
        <dbReference type="SAM" id="MobiDB-lite"/>
    </source>
</evidence>
<dbReference type="Gene3D" id="1.10.1740.10">
    <property type="match status" value="1"/>
</dbReference>
<dbReference type="GO" id="GO:0006352">
    <property type="term" value="P:DNA-templated transcription initiation"/>
    <property type="evidence" value="ECO:0007669"/>
    <property type="project" value="InterPro"/>
</dbReference>
<dbReference type="InterPro" id="IPR039425">
    <property type="entry name" value="RNA_pol_sigma-70-like"/>
</dbReference>
<dbReference type="InterPro" id="IPR036388">
    <property type="entry name" value="WH-like_DNA-bd_sf"/>
</dbReference>
<organism evidence="8 9">
    <name type="scientific">Roseiconus nitratireducens</name>
    <dbReference type="NCBI Taxonomy" id="2605748"/>
    <lineage>
        <taxon>Bacteria</taxon>
        <taxon>Pseudomonadati</taxon>
        <taxon>Planctomycetota</taxon>
        <taxon>Planctomycetia</taxon>
        <taxon>Pirellulales</taxon>
        <taxon>Pirellulaceae</taxon>
        <taxon>Roseiconus</taxon>
    </lineage>
</organism>
<evidence type="ECO:0000256" key="2">
    <source>
        <dbReference type="ARBA" id="ARBA00023015"/>
    </source>
</evidence>
<dbReference type="Gene3D" id="1.10.10.10">
    <property type="entry name" value="Winged helix-like DNA-binding domain superfamily/Winged helix DNA-binding domain"/>
    <property type="match status" value="1"/>
</dbReference>
<evidence type="ECO:0000259" key="7">
    <source>
        <dbReference type="Pfam" id="PF08281"/>
    </source>
</evidence>
<dbReference type="NCBIfam" id="TIGR02937">
    <property type="entry name" value="sigma70-ECF"/>
    <property type="match status" value="1"/>
</dbReference>
<keyword evidence="9" id="KW-1185">Reference proteome</keyword>
<keyword evidence="2" id="KW-0805">Transcription regulation</keyword>
<proteinExistence type="inferred from homology"/>
<comment type="similarity">
    <text evidence="1">Belongs to the sigma-70 factor family. ECF subfamily.</text>
</comment>
<keyword evidence="3" id="KW-0731">Sigma factor</keyword>
<dbReference type="PANTHER" id="PTHR43133">
    <property type="entry name" value="RNA POLYMERASE ECF-TYPE SIGMA FACTO"/>
    <property type="match status" value="1"/>
</dbReference>
<dbReference type="Pfam" id="PF08281">
    <property type="entry name" value="Sigma70_r4_2"/>
    <property type="match status" value="1"/>
</dbReference>
<dbReference type="AlphaFoldDB" id="A0A5M6DJ74"/>
<dbReference type="InterPro" id="IPR013325">
    <property type="entry name" value="RNA_pol_sigma_r2"/>
</dbReference>
<feature type="region of interest" description="Disordered" evidence="5">
    <location>
        <begin position="1"/>
        <end position="33"/>
    </location>
</feature>
<dbReference type="InterPro" id="IPR007627">
    <property type="entry name" value="RNA_pol_sigma70_r2"/>
</dbReference>
<name>A0A5M6DJ74_9BACT</name>
<dbReference type="EMBL" id="VWOX01000003">
    <property type="protein sequence ID" value="KAA5545325.1"/>
    <property type="molecule type" value="Genomic_DNA"/>
</dbReference>
<dbReference type="GO" id="GO:0016987">
    <property type="term" value="F:sigma factor activity"/>
    <property type="evidence" value="ECO:0007669"/>
    <property type="project" value="UniProtKB-KW"/>
</dbReference>
<dbReference type="SUPFAM" id="SSF88659">
    <property type="entry name" value="Sigma3 and sigma4 domains of RNA polymerase sigma factors"/>
    <property type="match status" value="1"/>
</dbReference>
<dbReference type="PANTHER" id="PTHR43133:SF62">
    <property type="entry name" value="RNA POLYMERASE SIGMA FACTOR SIGZ"/>
    <property type="match status" value="1"/>
</dbReference>
<evidence type="ECO:0000256" key="4">
    <source>
        <dbReference type="ARBA" id="ARBA00023163"/>
    </source>
</evidence>
<feature type="region of interest" description="Disordered" evidence="5">
    <location>
        <begin position="125"/>
        <end position="146"/>
    </location>
</feature>
<evidence type="ECO:0000256" key="3">
    <source>
        <dbReference type="ARBA" id="ARBA00023082"/>
    </source>
</evidence>
<dbReference type="Pfam" id="PF04542">
    <property type="entry name" value="Sigma70_r2"/>
    <property type="match status" value="1"/>
</dbReference>
<dbReference type="CDD" id="cd06171">
    <property type="entry name" value="Sigma70_r4"/>
    <property type="match status" value="1"/>
</dbReference>
<feature type="compositionally biased region" description="Acidic residues" evidence="5">
    <location>
        <begin position="13"/>
        <end position="24"/>
    </location>
</feature>
<keyword evidence="4" id="KW-0804">Transcription</keyword>
<feature type="domain" description="RNA polymerase sigma factor 70 region 4 type 2" evidence="7">
    <location>
        <begin position="170"/>
        <end position="222"/>
    </location>
</feature>
<gene>
    <name evidence="8" type="ORF">FYK55_06625</name>
</gene>
<dbReference type="InterPro" id="IPR013324">
    <property type="entry name" value="RNA_pol_sigma_r3/r4-like"/>
</dbReference>
<dbReference type="SUPFAM" id="SSF88946">
    <property type="entry name" value="Sigma2 domain of RNA polymerase sigma factors"/>
    <property type="match status" value="1"/>
</dbReference>
<evidence type="ECO:0000313" key="9">
    <source>
        <dbReference type="Proteomes" id="UP000324479"/>
    </source>
</evidence>
<dbReference type="GO" id="GO:0003677">
    <property type="term" value="F:DNA binding"/>
    <property type="evidence" value="ECO:0007669"/>
    <property type="project" value="InterPro"/>
</dbReference>
<dbReference type="Proteomes" id="UP000324479">
    <property type="component" value="Unassembled WGS sequence"/>
</dbReference>
<evidence type="ECO:0000313" key="8">
    <source>
        <dbReference type="EMBL" id="KAA5545325.1"/>
    </source>
</evidence>
<comment type="caution">
    <text evidence="8">The sequence shown here is derived from an EMBL/GenBank/DDBJ whole genome shotgun (WGS) entry which is preliminary data.</text>
</comment>
<evidence type="ECO:0000259" key="6">
    <source>
        <dbReference type="Pfam" id="PF04542"/>
    </source>
</evidence>
<sequence>MSEDSDSNASDSEANDSDANEPETSDPAHAGGDADLVERIRQKDAAALAEYIQQNHQRLCGFVRSITGEHLLALVEVEDLVQEVSTAALSSLETAPLDQYSPMDWLQQLARRRVVDAHRFHFDAKRRDANRQQSMHRSGGESDSAPGLEQLLAASMTSPSAAFSRDVRLMRMQEAITGLTDEQQQAIRMRYADGLPTKAIAEKLGKTDVAVRVLLSRSMRQLEQMLSDVRPTR</sequence>
<dbReference type="InterPro" id="IPR014284">
    <property type="entry name" value="RNA_pol_sigma-70_dom"/>
</dbReference>